<dbReference type="CDD" id="cd12914">
    <property type="entry name" value="PDC1_DGC_like"/>
    <property type="match status" value="1"/>
</dbReference>
<dbReference type="Gene3D" id="3.30.565.10">
    <property type="entry name" value="Histidine kinase-like ATPase, C-terminal domain"/>
    <property type="match status" value="1"/>
</dbReference>
<dbReference type="EMBL" id="JACHEO010000016">
    <property type="protein sequence ID" value="MBB5348856.1"/>
    <property type="molecule type" value="Genomic_DNA"/>
</dbReference>
<dbReference type="PROSITE" id="PS50109">
    <property type="entry name" value="HIS_KIN"/>
    <property type="match status" value="1"/>
</dbReference>
<keyword evidence="4" id="KW-0808">Transferase</keyword>
<feature type="transmembrane region" description="Helical" evidence="9">
    <location>
        <begin position="300"/>
        <end position="323"/>
    </location>
</feature>
<dbReference type="InterPro" id="IPR036890">
    <property type="entry name" value="HATPase_C_sf"/>
</dbReference>
<protein>
    <recommendedName>
        <fullName evidence="2">histidine kinase</fullName>
        <ecNumber evidence="2">2.7.13.3</ecNumber>
    </recommendedName>
</protein>
<dbReference type="CDD" id="cd00082">
    <property type="entry name" value="HisKA"/>
    <property type="match status" value="1"/>
</dbReference>
<feature type="transmembrane region" description="Helical" evidence="9">
    <location>
        <begin position="31"/>
        <end position="53"/>
    </location>
</feature>
<evidence type="ECO:0000256" key="7">
    <source>
        <dbReference type="ARBA" id="ARBA00022840"/>
    </source>
</evidence>
<dbReference type="EC" id="2.7.13.3" evidence="2"/>
<evidence type="ECO:0000256" key="4">
    <source>
        <dbReference type="ARBA" id="ARBA00022679"/>
    </source>
</evidence>
<proteinExistence type="predicted"/>
<comment type="caution">
    <text evidence="11">The sequence shown here is derived from an EMBL/GenBank/DDBJ whole genome shotgun (WGS) entry which is preliminary data.</text>
</comment>
<dbReference type="GO" id="GO:0000155">
    <property type="term" value="F:phosphorelay sensor kinase activity"/>
    <property type="evidence" value="ECO:0007669"/>
    <property type="project" value="InterPro"/>
</dbReference>
<dbReference type="PRINTS" id="PR00344">
    <property type="entry name" value="BCTRLSENSOR"/>
</dbReference>
<dbReference type="Proteomes" id="UP000539642">
    <property type="component" value="Unassembled WGS sequence"/>
</dbReference>
<evidence type="ECO:0000256" key="1">
    <source>
        <dbReference type="ARBA" id="ARBA00000085"/>
    </source>
</evidence>
<dbReference type="InterPro" id="IPR003594">
    <property type="entry name" value="HATPase_dom"/>
</dbReference>
<comment type="catalytic activity">
    <reaction evidence="1">
        <text>ATP + protein L-histidine = ADP + protein N-phospho-L-histidine.</text>
        <dbReference type="EC" id="2.7.13.3"/>
    </reaction>
</comment>
<reference evidence="11 12" key="1">
    <citation type="submission" date="2020-08" db="EMBL/GenBank/DDBJ databases">
        <title>Genomic Encyclopedia of Type Strains, Phase IV (KMG-IV): sequencing the most valuable type-strain genomes for metagenomic binning, comparative biology and taxonomic classification.</title>
        <authorList>
            <person name="Goeker M."/>
        </authorList>
    </citation>
    <scope>NUCLEOTIDE SEQUENCE [LARGE SCALE GENOMIC DNA]</scope>
    <source>
        <strain evidence="11 12">DSM 28570</strain>
    </source>
</reference>
<keyword evidence="6 11" id="KW-0418">Kinase</keyword>
<accession>A0A840UVJ2</accession>
<evidence type="ECO:0000256" key="6">
    <source>
        <dbReference type="ARBA" id="ARBA00022777"/>
    </source>
</evidence>
<dbReference type="SUPFAM" id="SSF47384">
    <property type="entry name" value="Homodimeric domain of signal transducing histidine kinase"/>
    <property type="match status" value="1"/>
</dbReference>
<evidence type="ECO:0000259" key="10">
    <source>
        <dbReference type="PROSITE" id="PS50109"/>
    </source>
</evidence>
<evidence type="ECO:0000256" key="9">
    <source>
        <dbReference type="SAM" id="Phobius"/>
    </source>
</evidence>
<dbReference type="Gene3D" id="1.10.287.130">
    <property type="match status" value="1"/>
</dbReference>
<dbReference type="RefSeq" id="WP_183351678.1">
    <property type="nucleotide sequence ID" value="NZ_JACHEO010000016.1"/>
</dbReference>
<dbReference type="AlphaFoldDB" id="A0A840UVJ2"/>
<dbReference type="SUPFAM" id="SSF55874">
    <property type="entry name" value="ATPase domain of HSP90 chaperone/DNA topoisomerase II/histidine kinase"/>
    <property type="match status" value="1"/>
</dbReference>
<evidence type="ECO:0000256" key="2">
    <source>
        <dbReference type="ARBA" id="ARBA00012438"/>
    </source>
</evidence>
<keyword evidence="5" id="KW-0547">Nucleotide-binding</keyword>
<keyword evidence="12" id="KW-1185">Reference proteome</keyword>
<dbReference type="Pfam" id="PF02518">
    <property type="entry name" value="HATPase_c"/>
    <property type="match status" value="1"/>
</dbReference>
<dbReference type="Gene3D" id="3.30.450.20">
    <property type="entry name" value="PAS domain"/>
    <property type="match status" value="2"/>
</dbReference>
<keyword evidence="9" id="KW-0472">Membrane</keyword>
<organism evidence="11 12">
    <name type="scientific">Desulfoprunum benzoelyticum</name>
    <dbReference type="NCBI Taxonomy" id="1506996"/>
    <lineage>
        <taxon>Bacteria</taxon>
        <taxon>Pseudomonadati</taxon>
        <taxon>Thermodesulfobacteriota</taxon>
        <taxon>Desulfobulbia</taxon>
        <taxon>Desulfobulbales</taxon>
        <taxon>Desulfobulbaceae</taxon>
        <taxon>Desulfoprunum</taxon>
    </lineage>
</organism>
<keyword evidence="7" id="KW-0067">ATP-binding</keyword>
<keyword evidence="8" id="KW-0902">Two-component regulatory system</keyword>
<dbReference type="InterPro" id="IPR036097">
    <property type="entry name" value="HisK_dim/P_sf"/>
</dbReference>
<evidence type="ECO:0000313" key="11">
    <source>
        <dbReference type="EMBL" id="MBB5348856.1"/>
    </source>
</evidence>
<gene>
    <name evidence="11" type="ORF">HNQ81_002597</name>
</gene>
<dbReference type="PANTHER" id="PTHR43065:SF46">
    <property type="entry name" value="C4-DICARBOXYLATE TRANSPORT SENSOR PROTEIN DCTB"/>
    <property type="match status" value="1"/>
</dbReference>
<dbReference type="InterPro" id="IPR005467">
    <property type="entry name" value="His_kinase_dom"/>
</dbReference>
<sequence>MTIIDRIKPDFLRSRNITTGPFRQMFNYSRIWQWAMLLTSLVTLVPLVLITAIDYNVTQQSIESENLLRTLRVGSNAKRTISSFLSERLAALTFVVRDKSHEELNDPAKLAVLLDNLRESYGGFVDLGVINSDGVQTTYVGPYSLQGKDYSDQDWCTEVQDKGFHISDVFLGFRKVPHLVIAVKHTLPDGSCYILRTALDTVRFNELLTTLELGGRGDAFLVNREGVIQTPTRYQKDIFENISYTIPEFSENTEIREDKNEQGEPVIVCSSYIPDSPYILMIIKHKNDMMQSWHQTRLKLILFLAVSISVIILVIFAFSTYLVNNMYLADERRLMILHEMEYSNKLASIGRLAAGVAHEINNPLAIINEKAGLIKDLFTYTDTYAADTRIVGLIDSVLSSVERCGIITKRLLGFARHMEVTLESISIGTVINEVLTFLNKEAEYRNISVKVDVAPNIPEFQCDRGKLQQIFLNIVNNAFSAMDVGGKLTITVHPDPPDHIVVTITDNGCGMTEEELGKIYEPFYSTKTKTGGTGLGLSITYGLVQELGGKIKVTSTKGEGTTFSIQLPLHPPQKAEK</sequence>
<keyword evidence="3" id="KW-0597">Phosphoprotein</keyword>
<evidence type="ECO:0000256" key="5">
    <source>
        <dbReference type="ARBA" id="ARBA00022741"/>
    </source>
</evidence>
<evidence type="ECO:0000313" key="12">
    <source>
        <dbReference type="Proteomes" id="UP000539642"/>
    </source>
</evidence>
<evidence type="ECO:0000256" key="3">
    <source>
        <dbReference type="ARBA" id="ARBA00022553"/>
    </source>
</evidence>
<name>A0A840UVJ2_9BACT</name>
<keyword evidence="9" id="KW-1133">Transmembrane helix</keyword>
<keyword evidence="9" id="KW-0812">Transmembrane</keyword>
<evidence type="ECO:0000256" key="8">
    <source>
        <dbReference type="ARBA" id="ARBA00023012"/>
    </source>
</evidence>
<dbReference type="SMART" id="SM00387">
    <property type="entry name" value="HATPase_c"/>
    <property type="match status" value="1"/>
</dbReference>
<dbReference type="InterPro" id="IPR003661">
    <property type="entry name" value="HisK_dim/P_dom"/>
</dbReference>
<dbReference type="PANTHER" id="PTHR43065">
    <property type="entry name" value="SENSOR HISTIDINE KINASE"/>
    <property type="match status" value="1"/>
</dbReference>
<feature type="domain" description="Histidine kinase" evidence="10">
    <location>
        <begin position="355"/>
        <end position="571"/>
    </location>
</feature>
<dbReference type="GO" id="GO:0005524">
    <property type="term" value="F:ATP binding"/>
    <property type="evidence" value="ECO:0007669"/>
    <property type="project" value="UniProtKB-KW"/>
</dbReference>
<dbReference type="InterPro" id="IPR004358">
    <property type="entry name" value="Sig_transdc_His_kin-like_C"/>
</dbReference>